<comment type="subcellular location">
    <subcellularLocation>
        <location evidence="1">Membrane</location>
        <topology evidence="1">Multi-pass membrane protein</topology>
    </subcellularLocation>
</comment>
<dbReference type="Pfam" id="PF02949">
    <property type="entry name" value="7tm_6"/>
    <property type="match status" value="1"/>
</dbReference>
<evidence type="ECO:0000256" key="8">
    <source>
        <dbReference type="ARBA" id="ARBA00023224"/>
    </source>
</evidence>
<sequence length="121" mass="13416">DSFQNQMRHAIVFVVLTTQLSFYCIPANYIADKALAVSDGIYSSTWYSHYFPFLKVPLVLMIQSAQNGITIKAGGLIIINAQTVLNVSPCIEGGVVCKFCDEKIKTQLIRISKDSMVPQLL</sequence>
<protein>
    <submittedName>
        <fullName evidence="9">Uncharacterized protein</fullName>
    </submittedName>
</protein>
<dbReference type="GO" id="GO:0004984">
    <property type="term" value="F:olfactory receptor activity"/>
    <property type="evidence" value="ECO:0007669"/>
    <property type="project" value="InterPro"/>
</dbReference>
<dbReference type="EMBL" id="VTPC01048620">
    <property type="protein sequence ID" value="KAF2890661.1"/>
    <property type="molecule type" value="Genomic_DNA"/>
</dbReference>
<evidence type="ECO:0000313" key="10">
    <source>
        <dbReference type="Proteomes" id="UP000801492"/>
    </source>
</evidence>
<evidence type="ECO:0000256" key="5">
    <source>
        <dbReference type="ARBA" id="ARBA00022989"/>
    </source>
</evidence>
<keyword evidence="4" id="KW-0552">Olfaction</keyword>
<keyword evidence="8" id="KW-0807">Transducer</keyword>
<proteinExistence type="predicted"/>
<keyword evidence="7" id="KW-0675">Receptor</keyword>
<keyword evidence="3" id="KW-0812">Transmembrane</keyword>
<dbReference type="GO" id="GO:0005549">
    <property type="term" value="F:odorant binding"/>
    <property type="evidence" value="ECO:0007669"/>
    <property type="project" value="InterPro"/>
</dbReference>
<dbReference type="GO" id="GO:0007165">
    <property type="term" value="P:signal transduction"/>
    <property type="evidence" value="ECO:0007669"/>
    <property type="project" value="UniProtKB-KW"/>
</dbReference>
<reference evidence="9" key="1">
    <citation type="submission" date="2019-08" db="EMBL/GenBank/DDBJ databases">
        <title>The genome of the North American firefly Photinus pyralis.</title>
        <authorList>
            <consortium name="Photinus pyralis genome working group"/>
            <person name="Fallon T.R."/>
            <person name="Sander Lower S.E."/>
            <person name="Weng J.-K."/>
        </authorList>
    </citation>
    <scope>NUCLEOTIDE SEQUENCE</scope>
    <source>
        <strain evidence="9">TRF0915ILg1</strain>
        <tissue evidence="9">Whole body</tissue>
    </source>
</reference>
<name>A0A8K0CS43_IGNLU</name>
<keyword evidence="10" id="KW-1185">Reference proteome</keyword>
<evidence type="ECO:0000313" key="9">
    <source>
        <dbReference type="EMBL" id="KAF2890661.1"/>
    </source>
</evidence>
<gene>
    <name evidence="9" type="ORF">ILUMI_15512</name>
</gene>
<organism evidence="9 10">
    <name type="scientific">Ignelater luminosus</name>
    <name type="common">Cucubano</name>
    <name type="synonym">Pyrophorus luminosus</name>
    <dbReference type="NCBI Taxonomy" id="2038154"/>
    <lineage>
        <taxon>Eukaryota</taxon>
        <taxon>Metazoa</taxon>
        <taxon>Ecdysozoa</taxon>
        <taxon>Arthropoda</taxon>
        <taxon>Hexapoda</taxon>
        <taxon>Insecta</taxon>
        <taxon>Pterygota</taxon>
        <taxon>Neoptera</taxon>
        <taxon>Endopterygota</taxon>
        <taxon>Coleoptera</taxon>
        <taxon>Polyphaga</taxon>
        <taxon>Elateriformia</taxon>
        <taxon>Elateroidea</taxon>
        <taxon>Elateridae</taxon>
        <taxon>Agrypninae</taxon>
        <taxon>Pyrophorini</taxon>
        <taxon>Ignelater</taxon>
    </lineage>
</organism>
<accession>A0A8K0CS43</accession>
<evidence type="ECO:0000256" key="3">
    <source>
        <dbReference type="ARBA" id="ARBA00022692"/>
    </source>
</evidence>
<feature type="non-terminal residue" evidence="9">
    <location>
        <position position="121"/>
    </location>
</feature>
<keyword evidence="6" id="KW-0472">Membrane</keyword>
<dbReference type="AlphaFoldDB" id="A0A8K0CS43"/>
<dbReference type="GO" id="GO:0016020">
    <property type="term" value="C:membrane"/>
    <property type="evidence" value="ECO:0007669"/>
    <property type="project" value="UniProtKB-SubCell"/>
</dbReference>
<comment type="caution">
    <text evidence="9">The sequence shown here is derived from an EMBL/GenBank/DDBJ whole genome shotgun (WGS) entry which is preliminary data.</text>
</comment>
<dbReference type="Proteomes" id="UP000801492">
    <property type="component" value="Unassembled WGS sequence"/>
</dbReference>
<evidence type="ECO:0000256" key="2">
    <source>
        <dbReference type="ARBA" id="ARBA00022606"/>
    </source>
</evidence>
<evidence type="ECO:0000256" key="6">
    <source>
        <dbReference type="ARBA" id="ARBA00023136"/>
    </source>
</evidence>
<dbReference type="InterPro" id="IPR004117">
    <property type="entry name" value="7tm6_olfct_rcpt"/>
</dbReference>
<evidence type="ECO:0000256" key="1">
    <source>
        <dbReference type="ARBA" id="ARBA00004141"/>
    </source>
</evidence>
<keyword evidence="5" id="KW-1133">Transmembrane helix</keyword>
<evidence type="ECO:0000256" key="4">
    <source>
        <dbReference type="ARBA" id="ARBA00022725"/>
    </source>
</evidence>
<keyword evidence="2" id="KW-0716">Sensory transduction</keyword>
<evidence type="ECO:0000256" key="7">
    <source>
        <dbReference type="ARBA" id="ARBA00023170"/>
    </source>
</evidence>